<accession>A0A0R2DFF0</accession>
<comment type="caution">
    <text evidence="2">The sequence shown here is derived from an EMBL/GenBank/DDBJ whole genome shotgun (WGS) entry which is preliminary data.</text>
</comment>
<name>A0A0R2DFF0_9LACO</name>
<dbReference type="Proteomes" id="UP000051638">
    <property type="component" value="Unassembled WGS sequence"/>
</dbReference>
<dbReference type="PANTHER" id="PTHR43072">
    <property type="entry name" value="N-ACETYLTRANSFERASE"/>
    <property type="match status" value="1"/>
</dbReference>
<reference evidence="2 3" key="1">
    <citation type="journal article" date="2015" name="Genome Announc.">
        <title>Expanding the biotechnology potential of lactobacilli through comparative genomics of 213 strains and associated genera.</title>
        <authorList>
            <person name="Sun Z."/>
            <person name="Harris H.M."/>
            <person name="McCann A."/>
            <person name="Guo C."/>
            <person name="Argimon S."/>
            <person name="Zhang W."/>
            <person name="Yang X."/>
            <person name="Jeffery I.B."/>
            <person name="Cooney J.C."/>
            <person name="Kagawa T.F."/>
            <person name="Liu W."/>
            <person name="Song Y."/>
            <person name="Salvetti E."/>
            <person name="Wrobel A."/>
            <person name="Rasinkangas P."/>
            <person name="Parkhill J."/>
            <person name="Rea M.C."/>
            <person name="O'Sullivan O."/>
            <person name="Ritari J."/>
            <person name="Douillard F.P."/>
            <person name="Paul Ross R."/>
            <person name="Yang R."/>
            <person name="Briner A.E."/>
            <person name="Felis G.E."/>
            <person name="de Vos W.M."/>
            <person name="Barrangou R."/>
            <person name="Klaenhammer T.R."/>
            <person name="Caufield P.W."/>
            <person name="Cui Y."/>
            <person name="Zhang H."/>
            <person name="O'Toole P.W."/>
        </authorList>
    </citation>
    <scope>NUCLEOTIDE SEQUENCE [LARGE SCALE GENOMIC DNA]</scope>
    <source>
        <strain evidence="2 3">DSM 20253</strain>
    </source>
</reference>
<dbReference type="PANTHER" id="PTHR43072:SF58">
    <property type="entry name" value="N-ACETYLTRANSFERASE DOMAIN-CONTAINING PROTEIN"/>
    <property type="match status" value="1"/>
</dbReference>
<dbReference type="OrthoDB" id="5319888at2"/>
<dbReference type="Gene3D" id="3.40.630.30">
    <property type="match status" value="1"/>
</dbReference>
<dbReference type="InterPro" id="IPR016181">
    <property type="entry name" value="Acyl_CoA_acyltransferase"/>
</dbReference>
<sequence length="187" mass="20975">MIRPAEKKDAAAVIPLINMVLEEMELPILKQVTQQNLFKVLIKAFQTEDYRYSYRHGIVDEQQGRIVGIAFGYPESAEAHIDDALTPLLPEMGVSTDERLFKEKEAYPGEWYLDTLSVAPDCQHQGIGQNLLAALPAIAQTAKLNKIGLNVDVANPKAQRLYTKMGYQEVGRVQLAGHEYKHLQLTV</sequence>
<keyword evidence="3" id="KW-1185">Reference proteome</keyword>
<dbReference type="InterPro" id="IPR000182">
    <property type="entry name" value="GNAT_dom"/>
</dbReference>
<evidence type="ECO:0000313" key="3">
    <source>
        <dbReference type="Proteomes" id="UP000051638"/>
    </source>
</evidence>
<dbReference type="SUPFAM" id="SSF55729">
    <property type="entry name" value="Acyl-CoA N-acyltransferases (Nat)"/>
    <property type="match status" value="1"/>
</dbReference>
<proteinExistence type="predicted"/>
<gene>
    <name evidence="2" type="ORF">FC24_GL000916</name>
</gene>
<dbReference type="EMBL" id="AYYI01000025">
    <property type="protein sequence ID" value="KRM98803.1"/>
    <property type="molecule type" value="Genomic_DNA"/>
</dbReference>
<keyword evidence="2" id="KW-0808">Transferase</keyword>
<dbReference type="AlphaFoldDB" id="A0A0R2DFF0"/>
<dbReference type="CDD" id="cd04301">
    <property type="entry name" value="NAT_SF"/>
    <property type="match status" value="1"/>
</dbReference>
<protein>
    <submittedName>
        <fullName evidence="2">GNAT family N-acetyltransferase</fullName>
    </submittedName>
</protein>
<organism evidence="2 3">
    <name type="scientific">Loigolactobacillus rennini DSM 20253</name>
    <dbReference type="NCBI Taxonomy" id="1423796"/>
    <lineage>
        <taxon>Bacteria</taxon>
        <taxon>Bacillati</taxon>
        <taxon>Bacillota</taxon>
        <taxon>Bacilli</taxon>
        <taxon>Lactobacillales</taxon>
        <taxon>Lactobacillaceae</taxon>
        <taxon>Loigolactobacillus</taxon>
    </lineage>
</organism>
<dbReference type="PATRIC" id="fig|1423796.3.peg.938"/>
<feature type="domain" description="N-acetyltransferase" evidence="1">
    <location>
        <begin position="1"/>
        <end position="187"/>
    </location>
</feature>
<dbReference type="Pfam" id="PF00583">
    <property type="entry name" value="Acetyltransf_1"/>
    <property type="match status" value="1"/>
</dbReference>
<dbReference type="PROSITE" id="PS51186">
    <property type="entry name" value="GNAT"/>
    <property type="match status" value="1"/>
</dbReference>
<evidence type="ECO:0000313" key="2">
    <source>
        <dbReference type="EMBL" id="KRM98803.1"/>
    </source>
</evidence>
<dbReference type="RefSeq" id="WP_057873587.1">
    <property type="nucleotide sequence ID" value="NZ_AYYI01000025.1"/>
</dbReference>
<evidence type="ECO:0000259" key="1">
    <source>
        <dbReference type="PROSITE" id="PS51186"/>
    </source>
</evidence>
<dbReference type="GO" id="GO:0016747">
    <property type="term" value="F:acyltransferase activity, transferring groups other than amino-acyl groups"/>
    <property type="evidence" value="ECO:0007669"/>
    <property type="project" value="InterPro"/>
</dbReference>
<dbReference type="STRING" id="1423796.FC24_GL000916"/>